<comment type="subunit">
    <text evidence="4">Binds to histones H3 and H4.</text>
</comment>
<dbReference type="PIRSF" id="PIRSF001473">
    <property type="entry name" value="FK506-bp_FPR3"/>
    <property type="match status" value="1"/>
</dbReference>
<sequence>MSHGYTARATWALEVPAGDILVPADKNLEFPVSIRISMAAIDPTADPVVEEGEDKPRIPRSTLKIVRLPPMMDNDSEEDELTEDQLEELRALIGNDSDSDSDSDSDDEPKAGPSNSKSKKHGAKKLIAALEGTTDDSDEEMEDVKPNGTKKNKGKAPATGSDDESGLEIDSDSDDDDAEPEIAVLCTLDTERNYQQPLDVILPADENVGFIVSGTHSVFLTGNLVTHYEDEEDSDEEADSDYDLEPDSDELLEDSSDEEIDALDNQRITEVDTDDEEDAPKLVAAAKGSKKRPAEDEAESLDGMIQAEKFSKKQLKKMKTNKGDAVPTKEAKSDKKKEETKAEKKVQFAKNLEQGPTGSEAKKADQKKATSAVTIIKGVKIDDRKIGQGRKVKNGDKVGVRYIGKLENGKQFDANKKGPPFTFKVGKGEVIKGWETGIQGMALGGERRLTVPPSMAYGSTAGLPGIPPNSTLVFDVKLLEIK</sequence>
<gene>
    <name evidence="11" type="ORF">MKZ38_001991</name>
</gene>
<dbReference type="InterPro" id="IPR023566">
    <property type="entry name" value="PPIase_Fpr3/Fpr4-like"/>
</dbReference>
<keyword evidence="12" id="KW-1185">Reference proteome</keyword>
<dbReference type="Proteomes" id="UP001201980">
    <property type="component" value="Unassembled WGS sequence"/>
</dbReference>
<comment type="similarity">
    <text evidence="3">Belongs to the FKBP-type PPIase family. FKBP3/4 subfamily.</text>
</comment>
<feature type="region of interest" description="Disordered" evidence="9">
    <location>
        <begin position="47"/>
        <end position="182"/>
    </location>
</feature>
<feature type="compositionally biased region" description="Acidic residues" evidence="9">
    <location>
        <begin position="161"/>
        <end position="180"/>
    </location>
</feature>
<feature type="compositionally biased region" description="Basic and acidic residues" evidence="9">
    <location>
        <begin position="327"/>
        <end position="346"/>
    </location>
</feature>
<dbReference type="InterPro" id="IPR001179">
    <property type="entry name" value="PPIase_FKBP_dom"/>
</dbReference>
<dbReference type="Pfam" id="PF17800">
    <property type="entry name" value="NPL"/>
    <property type="match status" value="1"/>
</dbReference>
<dbReference type="GO" id="GO:0000785">
    <property type="term" value="C:chromatin"/>
    <property type="evidence" value="ECO:0007669"/>
    <property type="project" value="TreeGrafter"/>
</dbReference>
<comment type="function">
    <text evidence="2">PPIase that acts as a histone chaperone. Histone proline isomerase that increases the rate of cis-trans isomerization at prolines on the histone H3 N-terminal tail. Proline isomerization influences H3 methylation thereby regulating gene expression.</text>
</comment>
<name>A0AAD5RQF4_9PEZI</name>
<dbReference type="EC" id="5.2.1.8" evidence="7"/>
<dbReference type="Gene3D" id="2.60.120.340">
    <property type="entry name" value="Nucleoplasmin core domain"/>
    <property type="match status" value="1"/>
</dbReference>
<protein>
    <recommendedName>
        <fullName evidence="7">FK506-binding protein</fullName>
        <ecNumber evidence="7">5.2.1.8</ecNumber>
    </recommendedName>
</protein>
<dbReference type="GO" id="GO:0003755">
    <property type="term" value="F:peptidyl-prolyl cis-trans isomerase activity"/>
    <property type="evidence" value="ECO:0007669"/>
    <property type="project" value="UniProtKB-KW"/>
</dbReference>
<evidence type="ECO:0000256" key="1">
    <source>
        <dbReference type="ARBA" id="ARBA00000971"/>
    </source>
</evidence>
<evidence type="ECO:0000256" key="7">
    <source>
        <dbReference type="PIRNR" id="PIRNR001473"/>
    </source>
</evidence>
<keyword evidence="6 7" id="KW-0413">Isomerase</keyword>
<accession>A0AAD5RQF4</accession>
<feature type="domain" description="PPIase FKBP-type" evidence="10">
    <location>
        <begin position="395"/>
        <end position="482"/>
    </location>
</feature>
<evidence type="ECO:0000256" key="4">
    <source>
        <dbReference type="ARBA" id="ARBA00011865"/>
    </source>
</evidence>
<dbReference type="InterPro" id="IPR046357">
    <property type="entry name" value="PPIase_dom_sf"/>
</dbReference>
<dbReference type="SUPFAM" id="SSF54534">
    <property type="entry name" value="FKBP-like"/>
    <property type="match status" value="1"/>
</dbReference>
<feature type="compositionally biased region" description="Acidic residues" evidence="9">
    <location>
        <begin position="229"/>
        <end position="262"/>
    </location>
</feature>
<feature type="compositionally biased region" description="Acidic residues" evidence="9">
    <location>
        <begin position="97"/>
        <end position="107"/>
    </location>
</feature>
<dbReference type="FunFam" id="3.10.50.40:FF:000006">
    <property type="entry name" value="Peptidyl-prolyl cis-trans isomerase"/>
    <property type="match status" value="1"/>
</dbReference>
<evidence type="ECO:0000256" key="3">
    <source>
        <dbReference type="ARBA" id="ARBA00007838"/>
    </source>
</evidence>
<dbReference type="InterPro" id="IPR041232">
    <property type="entry name" value="NPL"/>
</dbReference>
<proteinExistence type="inferred from homology"/>
<comment type="caution">
    <text evidence="11">The sequence shown here is derived from an EMBL/GenBank/DDBJ whole genome shotgun (WGS) entry which is preliminary data.</text>
</comment>
<evidence type="ECO:0000256" key="2">
    <source>
        <dbReference type="ARBA" id="ARBA00002221"/>
    </source>
</evidence>
<dbReference type="Gene3D" id="3.10.50.40">
    <property type="match status" value="1"/>
</dbReference>
<reference evidence="11" key="1">
    <citation type="submission" date="2022-07" db="EMBL/GenBank/DDBJ databases">
        <title>Draft genome sequence of Zalerion maritima ATCC 34329, a (micro)plastics degrading marine fungus.</title>
        <authorList>
            <person name="Paco A."/>
            <person name="Goncalves M.F.M."/>
            <person name="Rocha-Santos T.A.P."/>
            <person name="Alves A."/>
        </authorList>
    </citation>
    <scope>NUCLEOTIDE SEQUENCE</scope>
    <source>
        <strain evidence="11">ATCC 34329</strain>
    </source>
</reference>
<evidence type="ECO:0000256" key="6">
    <source>
        <dbReference type="ARBA" id="ARBA00023235"/>
    </source>
</evidence>
<dbReference type="Pfam" id="PF00254">
    <property type="entry name" value="FKBP_C"/>
    <property type="match status" value="1"/>
</dbReference>
<dbReference type="AlphaFoldDB" id="A0AAD5RQF4"/>
<dbReference type="PANTHER" id="PTHR43811:SF19">
    <property type="entry name" value="39 KDA FK506-BINDING NUCLEAR PROTEIN"/>
    <property type="match status" value="1"/>
</dbReference>
<feature type="region of interest" description="Disordered" evidence="9">
    <location>
        <begin position="229"/>
        <end position="368"/>
    </location>
</feature>
<organism evidence="11 12">
    <name type="scientific">Zalerion maritima</name>
    <dbReference type="NCBI Taxonomy" id="339359"/>
    <lineage>
        <taxon>Eukaryota</taxon>
        <taxon>Fungi</taxon>
        <taxon>Dikarya</taxon>
        <taxon>Ascomycota</taxon>
        <taxon>Pezizomycotina</taxon>
        <taxon>Sordariomycetes</taxon>
        <taxon>Lulworthiomycetidae</taxon>
        <taxon>Lulworthiales</taxon>
        <taxon>Lulworthiaceae</taxon>
        <taxon>Zalerion</taxon>
    </lineage>
</organism>
<feature type="compositionally biased region" description="Acidic residues" evidence="9">
    <location>
        <begin position="74"/>
        <end position="86"/>
    </location>
</feature>
<evidence type="ECO:0000259" key="10">
    <source>
        <dbReference type="PROSITE" id="PS50059"/>
    </source>
</evidence>
<comment type="catalytic activity">
    <reaction evidence="1 7 8">
        <text>[protein]-peptidylproline (omega=180) = [protein]-peptidylproline (omega=0)</text>
        <dbReference type="Rhea" id="RHEA:16237"/>
        <dbReference type="Rhea" id="RHEA-COMP:10747"/>
        <dbReference type="Rhea" id="RHEA-COMP:10748"/>
        <dbReference type="ChEBI" id="CHEBI:83833"/>
        <dbReference type="ChEBI" id="CHEBI:83834"/>
        <dbReference type="EC" id="5.2.1.8"/>
    </reaction>
</comment>
<dbReference type="PANTHER" id="PTHR43811">
    <property type="entry name" value="FKBP-TYPE PEPTIDYL-PROLYL CIS-TRANS ISOMERASE FKPA"/>
    <property type="match status" value="1"/>
</dbReference>
<dbReference type="EMBL" id="JAKWBI020000158">
    <property type="protein sequence ID" value="KAJ2901282.1"/>
    <property type="molecule type" value="Genomic_DNA"/>
</dbReference>
<keyword evidence="5 7" id="KW-0697">Rotamase</keyword>
<feature type="compositionally biased region" description="Acidic residues" evidence="9">
    <location>
        <begin position="133"/>
        <end position="142"/>
    </location>
</feature>
<evidence type="ECO:0000313" key="12">
    <source>
        <dbReference type="Proteomes" id="UP001201980"/>
    </source>
</evidence>
<evidence type="ECO:0000256" key="5">
    <source>
        <dbReference type="ARBA" id="ARBA00023110"/>
    </source>
</evidence>
<evidence type="ECO:0000313" key="11">
    <source>
        <dbReference type="EMBL" id="KAJ2901282.1"/>
    </source>
</evidence>
<dbReference type="PROSITE" id="PS50059">
    <property type="entry name" value="FKBP_PPIASE"/>
    <property type="match status" value="1"/>
</dbReference>
<evidence type="ECO:0000256" key="8">
    <source>
        <dbReference type="PROSITE-ProRule" id="PRU00277"/>
    </source>
</evidence>
<dbReference type="GO" id="GO:0005730">
    <property type="term" value="C:nucleolus"/>
    <property type="evidence" value="ECO:0007669"/>
    <property type="project" value="TreeGrafter"/>
</dbReference>
<evidence type="ECO:0000256" key="9">
    <source>
        <dbReference type="SAM" id="MobiDB-lite"/>
    </source>
</evidence>